<dbReference type="EMBL" id="JABFUD020000009">
    <property type="protein sequence ID" value="KAI5075779.1"/>
    <property type="molecule type" value="Genomic_DNA"/>
</dbReference>
<keyword evidence="2" id="KW-1185">Reference proteome</keyword>
<evidence type="ECO:0000313" key="1">
    <source>
        <dbReference type="EMBL" id="KAI5075779.1"/>
    </source>
</evidence>
<dbReference type="AlphaFoldDB" id="A0A9D4UXM2"/>
<accession>A0A9D4UXM2</accession>
<evidence type="ECO:0000313" key="2">
    <source>
        <dbReference type="Proteomes" id="UP000886520"/>
    </source>
</evidence>
<proteinExistence type="predicted"/>
<sequence length="132" mass="14274">MELRHSVKPKGSSSAKELVASSLVIRFGSSFRFVPPIWCASIQVSVTPASNDAVLQEVCMHEEANEDLKSSQGKIEVVGKAMVVTMQEEASQGVGQPCPTHCVEERKCILEGIGDVDLPKNEVTGIFFLLSI</sequence>
<reference evidence="1" key="1">
    <citation type="submission" date="2021-01" db="EMBL/GenBank/DDBJ databases">
        <title>Adiantum capillus-veneris genome.</title>
        <authorList>
            <person name="Fang Y."/>
            <person name="Liao Q."/>
        </authorList>
    </citation>
    <scope>NUCLEOTIDE SEQUENCE</scope>
    <source>
        <strain evidence="1">H3</strain>
        <tissue evidence="1">Leaf</tissue>
    </source>
</reference>
<comment type="caution">
    <text evidence="1">The sequence shown here is derived from an EMBL/GenBank/DDBJ whole genome shotgun (WGS) entry which is preliminary data.</text>
</comment>
<name>A0A9D4UXM2_ADICA</name>
<dbReference type="Proteomes" id="UP000886520">
    <property type="component" value="Chromosome 9"/>
</dbReference>
<protein>
    <submittedName>
        <fullName evidence="1">Uncharacterized protein</fullName>
    </submittedName>
</protein>
<organism evidence="1 2">
    <name type="scientific">Adiantum capillus-veneris</name>
    <name type="common">Maidenhair fern</name>
    <dbReference type="NCBI Taxonomy" id="13818"/>
    <lineage>
        <taxon>Eukaryota</taxon>
        <taxon>Viridiplantae</taxon>
        <taxon>Streptophyta</taxon>
        <taxon>Embryophyta</taxon>
        <taxon>Tracheophyta</taxon>
        <taxon>Polypodiopsida</taxon>
        <taxon>Polypodiidae</taxon>
        <taxon>Polypodiales</taxon>
        <taxon>Pteridineae</taxon>
        <taxon>Pteridaceae</taxon>
        <taxon>Vittarioideae</taxon>
        <taxon>Adiantum</taxon>
    </lineage>
</organism>
<gene>
    <name evidence="1" type="ORF">GOP47_0009855</name>
</gene>